<evidence type="ECO:0000313" key="1">
    <source>
        <dbReference type="EMBL" id="GBP42742.1"/>
    </source>
</evidence>
<proteinExistence type="predicted"/>
<name>A0A4C1VWK7_EUMVA</name>
<comment type="caution">
    <text evidence="1">The sequence shown here is derived from an EMBL/GenBank/DDBJ whole genome shotgun (WGS) entry which is preliminary data.</text>
</comment>
<evidence type="ECO:0008006" key="3">
    <source>
        <dbReference type="Google" id="ProtNLM"/>
    </source>
</evidence>
<dbReference type="Proteomes" id="UP000299102">
    <property type="component" value="Unassembled WGS sequence"/>
</dbReference>
<organism evidence="1 2">
    <name type="scientific">Eumeta variegata</name>
    <name type="common">Bagworm moth</name>
    <name type="synonym">Eumeta japonica</name>
    <dbReference type="NCBI Taxonomy" id="151549"/>
    <lineage>
        <taxon>Eukaryota</taxon>
        <taxon>Metazoa</taxon>
        <taxon>Ecdysozoa</taxon>
        <taxon>Arthropoda</taxon>
        <taxon>Hexapoda</taxon>
        <taxon>Insecta</taxon>
        <taxon>Pterygota</taxon>
        <taxon>Neoptera</taxon>
        <taxon>Endopterygota</taxon>
        <taxon>Lepidoptera</taxon>
        <taxon>Glossata</taxon>
        <taxon>Ditrysia</taxon>
        <taxon>Tineoidea</taxon>
        <taxon>Psychidae</taxon>
        <taxon>Oiketicinae</taxon>
        <taxon>Eumeta</taxon>
    </lineage>
</organism>
<dbReference type="AlphaFoldDB" id="A0A4C1VWK7"/>
<evidence type="ECO:0000313" key="2">
    <source>
        <dbReference type="Proteomes" id="UP000299102"/>
    </source>
</evidence>
<sequence length="256" mass="29085">MFKTFRLNVSDFMKKYLGYLGFPLPTNAKPWIPSLFSEFIRGRSVLTDECKEGRPKQIAVPQNVDAVRELVMQDRHVTCRELKASLGIKVFEEIRKNNRQRTIILHRDDAGCHTSAEIARFLEGQRPSFWVCGTCTVRTSVRIYESVRMRNGWWGYARALFILIQPYAAHLRAGACAARGVSAGAKIHIIILTTNSLFVEVRCCYKAIRKKSVILGCVAADVDVTTCCVPVDRFGIGRRRSRTTSGRRRRNDVTAR</sequence>
<accession>A0A4C1VWK7</accession>
<dbReference type="OrthoDB" id="10017160at2759"/>
<keyword evidence="2" id="KW-1185">Reference proteome</keyword>
<dbReference type="EMBL" id="BGZK01000423">
    <property type="protein sequence ID" value="GBP42742.1"/>
    <property type="molecule type" value="Genomic_DNA"/>
</dbReference>
<protein>
    <recommendedName>
        <fullName evidence="3">Histone-lysine N-methyltransferase SETMAR</fullName>
    </recommendedName>
</protein>
<reference evidence="1 2" key="1">
    <citation type="journal article" date="2019" name="Commun. Biol.">
        <title>The bagworm genome reveals a unique fibroin gene that provides high tensile strength.</title>
        <authorList>
            <person name="Kono N."/>
            <person name="Nakamura H."/>
            <person name="Ohtoshi R."/>
            <person name="Tomita M."/>
            <person name="Numata K."/>
            <person name="Arakawa K."/>
        </authorList>
    </citation>
    <scope>NUCLEOTIDE SEQUENCE [LARGE SCALE GENOMIC DNA]</scope>
</reference>
<gene>
    <name evidence="1" type="ORF">EVAR_23380_1</name>
</gene>